<proteinExistence type="predicted"/>
<feature type="compositionally biased region" description="Basic and acidic residues" evidence="1">
    <location>
        <begin position="216"/>
        <end position="234"/>
    </location>
</feature>
<dbReference type="SMART" id="SM00355">
    <property type="entry name" value="ZnF_C2H2"/>
    <property type="match status" value="2"/>
</dbReference>
<feature type="compositionally biased region" description="Basic and acidic residues" evidence="1">
    <location>
        <begin position="407"/>
        <end position="418"/>
    </location>
</feature>
<feature type="region of interest" description="Disordered" evidence="1">
    <location>
        <begin position="388"/>
        <end position="449"/>
    </location>
</feature>
<evidence type="ECO:0000313" key="3">
    <source>
        <dbReference type="Proteomes" id="UP000887572"/>
    </source>
</evidence>
<name>A0A914IAV0_GLORO</name>
<accession>A0A914IAV0</accession>
<sequence length="449" mass="49619">MSSTTTFTCHLCKRRTPVTFESIDHLEAHFAQHHFQCLPYVCEQCPQFASGLYPTEAAIIQHMKLVHGTESEYEFKIIVREDTEEKRAKVRAAVDQCVRNCAPVTILSSLSTSTTSNTDSGANEQPQPQQQQQAQTSQQPRVPNVVVTTEVSQVVEKLSATNCAGNCNPGSGETSPAKNGINRTSSGGSKRNASEAGVAAKGSPVWKIPKKNSQKKSSESGGKNKESKDGHHQLSESAAKGGYNGLNIDGLFEEIELQQQNQRPATDKDTNCNNRKDVGPDMMGDMEQNSNAELCSSNSRDDLVRSPLLVAQSSPVKLQISKGFPQQQQDNDQSQGFLGNQKSSSLGLVLYKAEKEGREHRARQLRNGQSSHFSVVASSDIFRNEFLSSVRERDHQLDEHRRKKELKSREEAKVKLEEREQEEEGEIRSSSKSKSSTKRSDHSGKSKSK</sequence>
<feature type="compositionally biased region" description="Basic and acidic residues" evidence="1">
    <location>
        <begin position="438"/>
        <end position="449"/>
    </location>
</feature>
<dbReference type="WBParaSite" id="Gr19_v10_g8260.t2">
    <property type="protein sequence ID" value="Gr19_v10_g8260.t2"/>
    <property type="gene ID" value="Gr19_v10_g8260"/>
</dbReference>
<keyword evidence="3" id="KW-1185">Reference proteome</keyword>
<feature type="domain" description="C2H2-type" evidence="2">
    <location>
        <begin position="7"/>
        <end position="33"/>
    </location>
</feature>
<feature type="region of interest" description="Disordered" evidence="1">
    <location>
        <begin position="111"/>
        <end position="144"/>
    </location>
</feature>
<reference evidence="4" key="1">
    <citation type="submission" date="2022-11" db="UniProtKB">
        <authorList>
            <consortium name="WormBaseParasite"/>
        </authorList>
    </citation>
    <scope>IDENTIFICATION</scope>
</reference>
<evidence type="ECO:0000313" key="4">
    <source>
        <dbReference type="WBParaSite" id="Gr19_v10_g8260.t2"/>
    </source>
</evidence>
<dbReference type="Proteomes" id="UP000887572">
    <property type="component" value="Unplaced"/>
</dbReference>
<feature type="compositionally biased region" description="Low complexity" evidence="1">
    <location>
        <begin position="125"/>
        <end position="144"/>
    </location>
</feature>
<feature type="region of interest" description="Disordered" evidence="1">
    <location>
        <begin position="259"/>
        <end position="288"/>
    </location>
</feature>
<dbReference type="InterPro" id="IPR013087">
    <property type="entry name" value="Znf_C2H2_type"/>
</dbReference>
<organism evidence="3 4">
    <name type="scientific">Globodera rostochiensis</name>
    <name type="common">Golden nematode worm</name>
    <name type="synonym">Heterodera rostochiensis</name>
    <dbReference type="NCBI Taxonomy" id="31243"/>
    <lineage>
        <taxon>Eukaryota</taxon>
        <taxon>Metazoa</taxon>
        <taxon>Ecdysozoa</taxon>
        <taxon>Nematoda</taxon>
        <taxon>Chromadorea</taxon>
        <taxon>Rhabditida</taxon>
        <taxon>Tylenchina</taxon>
        <taxon>Tylenchomorpha</taxon>
        <taxon>Tylenchoidea</taxon>
        <taxon>Heteroderidae</taxon>
        <taxon>Heteroderinae</taxon>
        <taxon>Globodera</taxon>
    </lineage>
</organism>
<feature type="compositionally biased region" description="Polar residues" evidence="1">
    <location>
        <begin position="161"/>
        <end position="191"/>
    </location>
</feature>
<feature type="compositionally biased region" description="Low complexity" evidence="1">
    <location>
        <begin position="326"/>
        <end position="335"/>
    </location>
</feature>
<feature type="region of interest" description="Disordered" evidence="1">
    <location>
        <begin position="161"/>
        <end position="242"/>
    </location>
</feature>
<feature type="region of interest" description="Disordered" evidence="1">
    <location>
        <begin position="320"/>
        <end position="341"/>
    </location>
</feature>
<evidence type="ECO:0000256" key="1">
    <source>
        <dbReference type="SAM" id="MobiDB-lite"/>
    </source>
</evidence>
<feature type="compositionally biased region" description="Basic and acidic residues" evidence="1">
    <location>
        <begin position="390"/>
        <end position="400"/>
    </location>
</feature>
<evidence type="ECO:0000259" key="2">
    <source>
        <dbReference type="SMART" id="SM00355"/>
    </source>
</evidence>
<feature type="compositionally biased region" description="Basic and acidic residues" evidence="1">
    <location>
        <begin position="265"/>
        <end position="279"/>
    </location>
</feature>
<feature type="domain" description="C2H2-type" evidence="2">
    <location>
        <begin position="40"/>
        <end position="67"/>
    </location>
</feature>
<protein>
    <submittedName>
        <fullName evidence="4">C2H2-type domain-containing protein</fullName>
    </submittedName>
</protein>
<dbReference type="Gene3D" id="3.30.160.60">
    <property type="entry name" value="Classic Zinc Finger"/>
    <property type="match status" value="1"/>
</dbReference>
<dbReference type="AlphaFoldDB" id="A0A914IAV0"/>